<dbReference type="PANTHER" id="PTHR12732:SF0">
    <property type="entry name" value="PCI DOMAIN-CONTAINING PROTEIN 2"/>
    <property type="match status" value="1"/>
</dbReference>
<dbReference type="Gene3D" id="1.10.10.10">
    <property type="entry name" value="Winged helix-like DNA-binding domain superfamily/Winged helix DNA-binding domain"/>
    <property type="match status" value="1"/>
</dbReference>
<dbReference type="PANTHER" id="PTHR12732">
    <property type="entry name" value="UNCHARACTERIZED PROTEASOME COMPONENT REGION PCI-CONTAINING"/>
    <property type="match status" value="1"/>
</dbReference>
<dbReference type="Gramene" id="CMR046CT">
    <property type="protein sequence ID" value="CMR046CT"/>
    <property type="gene ID" value="CMR046C"/>
</dbReference>
<dbReference type="RefSeq" id="XP_005538362.1">
    <property type="nucleotide sequence ID" value="XM_005538305.1"/>
</dbReference>
<dbReference type="HOGENOM" id="CLU_031567_2_0_1"/>
<dbReference type="Pfam" id="PF01399">
    <property type="entry name" value="PCI"/>
    <property type="match status" value="1"/>
</dbReference>
<accession>M1UW51</accession>
<dbReference type="InterPro" id="IPR045114">
    <property type="entry name" value="Csn12-like"/>
</dbReference>
<dbReference type="Pfam" id="PF25573">
    <property type="entry name" value="TPR_PSMD3_N"/>
    <property type="match status" value="1"/>
</dbReference>
<name>M1UW51_CYAM1</name>
<dbReference type="GO" id="GO:0000973">
    <property type="term" value="P:post-transcriptional tethering of RNA polymerase II gene DNA at nuclear periphery"/>
    <property type="evidence" value="ECO:0007669"/>
    <property type="project" value="TreeGrafter"/>
</dbReference>
<dbReference type="InterPro" id="IPR036388">
    <property type="entry name" value="WH-like_DNA-bd_sf"/>
</dbReference>
<evidence type="ECO:0000313" key="2">
    <source>
        <dbReference type="EMBL" id="BAM82326.1"/>
    </source>
</evidence>
<dbReference type="PROSITE" id="PS50250">
    <property type="entry name" value="PCI"/>
    <property type="match status" value="1"/>
</dbReference>
<proteinExistence type="predicted"/>
<dbReference type="OrthoDB" id="10252687at2759"/>
<dbReference type="GO" id="GO:0016973">
    <property type="term" value="P:poly(A)+ mRNA export from nucleus"/>
    <property type="evidence" value="ECO:0007669"/>
    <property type="project" value="TreeGrafter"/>
</dbReference>
<dbReference type="GO" id="GO:0070390">
    <property type="term" value="C:transcription export complex 2"/>
    <property type="evidence" value="ECO:0007669"/>
    <property type="project" value="TreeGrafter"/>
</dbReference>
<dbReference type="AlphaFoldDB" id="M1UW51"/>
<dbReference type="STRING" id="280699.M1UW51"/>
<keyword evidence="3" id="KW-1185">Reference proteome</keyword>
<dbReference type="GeneID" id="16997064"/>
<dbReference type="GO" id="GO:0006368">
    <property type="term" value="P:transcription elongation by RNA polymerase II"/>
    <property type="evidence" value="ECO:0007669"/>
    <property type="project" value="TreeGrafter"/>
</dbReference>
<reference evidence="2 3" key="1">
    <citation type="journal article" date="2004" name="Nature">
        <title>Genome sequence of the ultrasmall unicellular red alga Cyanidioschyzon merolae 10D.</title>
        <authorList>
            <person name="Matsuzaki M."/>
            <person name="Misumi O."/>
            <person name="Shin-i T."/>
            <person name="Maruyama S."/>
            <person name="Takahara M."/>
            <person name="Miyagishima S."/>
            <person name="Mori T."/>
            <person name="Nishida K."/>
            <person name="Yagisawa F."/>
            <person name="Nishida K."/>
            <person name="Yoshida Y."/>
            <person name="Nishimura Y."/>
            <person name="Nakao S."/>
            <person name="Kobayashi T."/>
            <person name="Momoyama Y."/>
            <person name="Higashiyama T."/>
            <person name="Minoda A."/>
            <person name="Sano M."/>
            <person name="Nomoto H."/>
            <person name="Oishi K."/>
            <person name="Hayashi H."/>
            <person name="Ohta F."/>
            <person name="Nishizaka S."/>
            <person name="Haga S."/>
            <person name="Miura S."/>
            <person name="Morishita T."/>
            <person name="Kabeya Y."/>
            <person name="Terasawa K."/>
            <person name="Suzuki Y."/>
            <person name="Ishii Y."/>
            <person name="Asakawa S."/>
            <person name="Takano H."/>
            <person name="Ohta N."/>
            <person name="Kuroiwa H."/>
            <person name="Tanaka K."/>
            <person name="Shimizu N."/>
            <person name="Sugano S."/>
            <person name="Sato N."/>
            <person name="Nozaki H."/>
            <person name="Ogasawara N."/>
            <person name="Kohara Y."/>
            <person name="Kuroiwa T."/>
        </authorList>
    </citation>
    <scope>NUCLEOTIDE SEQUENCE [LARGE SCALE GENOMIC DNA]</scope>
    <source>
        <strain evidence="2 3">10D</strain>
    </source>
</reference>
<dbReference type="Proteomes" id="UP000007014">
    <property type="component" value="Chromosome 18"/>
</dbReference>
<dbReference type="SMART" id="SM00753">
    <property type="entry name" value="PAM"/>
    <property type="match status" value="1"/>
</dbReference>
<dbReference type="GO" id="GO:0003723">
    <property type="term" value="F:RNA binding"/>
    <property type="evidence" value="ECO:0007669"/>
    <property type="project" value="InterPro"/>
</dbReference>
<organism evidence="2 3">
    <name type="scientific">Cyanidioschyzon merolae (strain NIES-3377 / 10D)</name>
    <name type="common">Unicellular red alga</name>
    <dbReference type="NCBI Taxonomy" id="280699"/>
    <lineage>
        <taxon>Eukaryota</taxon>
        <taxon>Rhodophyta</taxon>
        <taxon>Bangiophyceae</taxon>
        <taxon>Cyanidiales</taxon>
        <taxon>Cyanidiaceae</taxon>
        <taxon>Cyanidioschyzon</taxon>
    </lineage>
</organism>
<reference evidence="2 3" key="2">
    <citation type="journal article" date="2007" name="BMC Biol.">
        <title>A 100%-complete sequence reveals unusually simple genomic features in the hot-spring red alga Cyanidioschyzon merolae.</title>
        <authorList>
            <person name="Nozaki H."/>
            <person name="Takano H."/>
            <person name="Misumi O."/>
            <person name="Terasawa K."/>
            <person name="Matsuzaki M."/>
            <person name="Maruyama S."/>
            <person name="Nishida K."/>
            <person name="Yagisawa F."/>
            <person name="Yoshida Y."/>
            <person name="Fujiwara T."/>
            <person name="Takio S."/>
            <person name="Tamura K."/>
            <person name="Chung S.J."/>
            <person name="Nakamura S."/>
            <person name="Kuroiwa H."/>
            <person name="Tanaka K."/>
            <person name="Sato N."/>
            <person name="Kuroiwa T."/>
        </authorList>
    </citation>
    <scope>NUCLEOTIDE SEQUENCE [LARGE SCALE GENOMIC DNA]</scope>
    <source>
        <strain evidence="2 3">10D</strain>
    </source>
</reference>
<dbReference type="EMBL" id="AP006500">
    <property type="protein sequence ID" value="BAM82326.1"/>
    <property type="molecule type" value="Genomic_DNA"/>
</dbReference>
<evidence type="ECO:0000259" key="1">
    <source>
        <dbReference type="PROSITE" id="PS50250"/>
    </source>
</evidence>
<dbReference type="KEGG" id="cme:CYME_CMR046C"/>
<dbReference type="eggNOG" id="KOG2688">
    <property type="taxonomic scope" value="Eukaryota"/>
</dbReference>
<evidence type="ECO:0000313" key="3">
    <source>
        <dbReference type="Proteomes" id="UP000007014"/>
    </source>
</evidence>
<dbReference type="InterPro" id="IPR000717">
    <property type="entry name" value="PCI_dom"/>
</dbReference>
<dbReference type="OMA" id="INRMFTL"/>
<dbReference type="InterPro" id="IPR057985">
    <property type="entry name" value="TPR_PSMD3_N"/>
</dbReference>
<protein>
    <submittedName>
        <fullName evidence="2">Similar to COP9 signalosome subunit Csn12</fullName>
    </submittedName>
</protein>
<gene>
    <name evidence="2" type="ORF">CYME_CMR046C</name>
</gene>
<dbReference type="GO" id="GO:0003690">
    <property type="term" value="F:double-stranded DNA binding"/>
    <property type="evidence" value="ECO:0007669"/>
    <property type="project" value="InterPro"/>
</dbReference>
<feature type="domain" description="PCI" evidence="1">
    <location>
        <begin position="210"/>
        <end position="388"/>
    </location>
</feature>
<sequence>MQALQQLTWGFEHRQADVVEHALEQLFNDAQSSQQAALILDQNRSNNWATLVWHWSRAATTWHTVARSDASVAQIFQELKNALSSLYDEMRNENSGNWFVPIAALLCRYLVQCAARVQVERSDPLRTDRDRRARLAEAETIIKRGLALMINDRSAEISESKKLGALGMIVYLLRIYFALNNLRMCASLVRTVESPGFPPLDDAFPLDQRVTYHYFVGRIALYEDRYVEAETHLAFAAHHCPVRYERNRKRIWTYLVPVRLLQGRLPSVRLLRKYGLRVYERLREAVIYGDIRQFDDVLRRHGEFFIQSGLLFTVEKLRLIVYRNRFRVAVRLLNSTRIPLAALQCALTDPKPALDELECLVANLIYRGFIRGYVSHQKKYLVTSAKDAFPDIARVSPGVLR</sequence>